<dbReference type="GO" id="GO:0005886">
    <property type="term" value="C:plasma membrane"/>
    <property type="evidence" value="ECO:0007669"/>
    <property type="project" value="UniProtKB-SubCell"/>
</dbReference>
<evidence type="ECO:0000259" key="8">
    <source>
        <dbReference type="PROSITE" id="PS50928"/>
    </source>
</evidence>
<keyword evidence="4 7" id="KW-0812">Transmembrane</keyword>
<gene>
    <name evidence="9" type="ORF">KDK95_26330</name>
</gene>
<feature type="transmembrane region" description="Helical" evidence="7">
    <location>
        <begin position="243"/>
        <end position="264"/>
    </location>
</feature>
<organism evidence="9 10">
    <name type="scientific">Actinospica acidithermotolerans</name>
    <dbReference type="NCBI Taxonomy" id="2828514"/>
    <lineage>
        <taxon>Bacteria</taxon>
        <taxon>Bacillati</taxon>
        <taxon>Actinomycetota</taxon>
        <taxon>Actinomycetes</taxon>
        <taxon>Catenulisporales</taxon>
        <taxon>Actinospicaceae</taxon>
        <taxon>Actinospica</taxon>
    </lineage>
</organism>
<evidence type="ECO:0000313" key="10">
    <source>
        <dbReference type="Proteomes" id="UP000676325"/>
    </source>
</evidence>
<feature type="domain" description="ABC transmembrane type-1" evidence="8">
    <location>
        <begin position="96"/>
        <end position="318"/>
    </location>
</feature>
<keyword evidence="3" id="KW-1003">Cell membrane</keyword>
<evidence type="ECO:0000256" key="4">
    <source>
        <dbReference type="ARBA" id="ARBA00022692"/>
    </source>
</evidence>
<proteinExistence type="inferred from homology"/>
<evidence type="ECO:0000256" key="2">
    <source>
        <dbReference type="ARBA" id="ARBA00022448"/>
    </source>
</evidence>
<dbReference type="Proteomes" id="UP000676325">
    <property type="component" value="Unassembled WGS sequence"/>
</dbReference>
<keyword evidence="2 7" id="KW-0813">Transport</keyword>
<dbReference type="RefSeq" id="WP_212520982.1">
    <property type="nucleotide sequence ID" value="NZ_JAGSOH010000103.1"/>
</dbReference>
<feature type="transmembrane region" description="Helical" evidence="7">
    <location>
        <begin position="189"/>
        <end position="211"/>
    </location>
</feature>
<reference evidence="9" key="1">
    <citation type="submission" date="2021-04" db="EMBL/GenBank/DDBJ databases">
        <title>Genome based classification of Actinospica acidithermotolerans sp. nov., an actinobacterium isolated from an Indonesian hot spring.</title>
        <authorList>
            <person name="Kusuma A.B."/>
            <person name="Putra K.E."/>
            <person name="Nafisah S."/>
            <person name="Loh J."/>
            <person name="Nouioui I."/>
            <person name="Goodfellow M."/>
        </authorList>
    </citation>
    <scope>NUCLEOTIDE SEQUENCE</scope>
    <source>
        <strain evidence="9">MGRD01-02</strain>
    </source>
</reference>
<evidence type="ECO:0000256" key="5">
    <source>
        <dbReference type="ARBA" id="ARBA00022989"/>
    </source>
</evidence>
<dbReference type="AlphaFoldDB" id="A0A941EBQ6"/>
<feature type="transmembrane region" description="Helical" evidence="7">
    <location>
        <begin position="100"/>
        <end position="121"/>
    </location>
</feature>
<evidence type="ECO:0000313" key="9">
    <source>
        <dbReference type="EMBL" id="MBR7829850.1"/>
    </source>
</evidence>
<keyword evidence="10" id="KW-1185">Reference proteome</keyword>
<protein>
    <submittedName>
        <fullName evidence="9">Sugar ABC transporter permease</fullName>
    </submittedName>
</protein>
<dbReference type="PROSITE" id="PS50928">
    <property type="entry name" value="ABC_TM1"/>
    <property type="match status" value="1"/>
</dbReference>
<feature type="transmembrane region" description="Helical" evidence="7">
    <location>
        <begin position="128"/>
        <end position="146"/>
    </location>
</feature>
<name>A0A941EBQ6_9ACTN</name>
<evidence type="ECO:0000256" key="6">
    <source>
        <dbReference type="ARBA" id="ARBA00023136"/>
    </source>
</evidence>
<keyword evidence="6 7" id="KW-0472">Membrane</keyword>
<dbReference type="PANTHER" id="PTHR43227:SF8">
    <property type="entry name" value="DIACETYLCHITOBIOSE UPTAKE SYSTEM PERMEASE PROTEIN DASB"/>
    <property type="match status" value="1"/>
</dbReference>
<dbReference type="EMBL" id="JAGSOH010000103">
    <property type="protein sequence ID" value="MBR7829850.1"/>
    <property type="molecule type" value="Genomic_DNA"/>
</dbReference>
<dbReference type="SUPFAM" id="SSF161098">
    <property type="entry name" value="MetI-like"/>
    <property type="match status" value="1"/>
</dbReference>
<dbReference type="CDD" id="cd06261">
    <property type="entry name" value="TM_PBP2"/>
    <property type="match status" value="1"/>
</dbReference>
<dbReference type="GO" id="GO:0055085">
    <property type="term" value="P:transmembrane transport"/>
    <property type="evidence" value="ECO:0007669"/>
    <property type="project" value="InterPro"/>
</dbReference>
<dbReference type="InterPro" id="IPR000515">
    <property type="entry name" value="MetI-like"/>
</dbReference>
<feature type="transmembrane region" description="Helical" evidence="7">
    <location>
        <begin position="295"/>
        <end position="317"/>
    </location>
</feature>
<feature type="transmembrane region" description="Helical" evidence="7">
    <location>
        <begin position="32"/>
        <end position="56"/>
    </location>
</feature>
<dbReference type="PANTHER" id="PTHR43227">
    <property type="entry name" value="BLL4140 PROTEIN"/>
    <property type="match status" value="1"/>
</dbReference>
<dbReference type="InterPro" id="IPR050809">
    <property type="entry name" value="UgpAE/MalFG_permease"/>
</dbReference>
<accession>A0A941EBQ6</accession>
<comment type="similarity">
    <text evidence="7">Belongs to the binding-protein-dependent transport system permease family.</text>
</comment>
<keyword evidence="5 7" id="KW-1133">Transmembrane helix</keyword>
<comment type="caution">
    <text evidence="9">The sequence shown here is derived from an EMBL/GenBank/DDBJ whole genome shotgun (WGS) entry which is preliminary data.</text>
</comment>
<comment type="subcellular location">
    <subcellularLocation>
        <location evidence="1 7">Cell membrane</location>
        <topology evidence="1 7">Multi-pass membrane protein</topology>
    </subcellularLocation>
</comment>
<evidence type="ECO:0000256" key="3">
    <source>
        <dbReference type="ARBA" id="ARBA00022475"/>
    </source>
</evidence>
<evidence type="ECO:0000256" key="7">
    <source>
        <dbReference type="RuleBase" id="RU363032"/>
    </source>
</evidence>
<sequence length="327" mass="35696">MSAVDIIEIDDPPSRNPAPTRRRLLGGAGREAGALPYLLLIPTGLVLAAVIGYPLVQLVIMSLEKDGSSSKFTGTPFVGFAEYQKVLSDSVFWSSVERTVIFAGANVILSLLFGLGLALLMGRVSKSVKLILTVVLMFVWSVPTTVSTELFRWLFDAQYGVVDYVLGKVGLGSYAQHDWFADPNQGLQVASFIIIWGAIPFLTVTLSAGLAQIPKELLEAAKVDGASAWQAFRNVTYPFLKPLLVIVTTLSVIWDTGVFNQIYILRQTHPEPGYYTLGIYSYVKAFATIYGGDNYSYGAAMAIIMVLLMGVFMVGYIRQLLRIGQEG</sequence>
<evidence type="ECO:0000256" key="1">
    <source>
        <dbReference type="ARBA" id="ARBA00004651"/>
    </source>
</evidence>
<dbReference type="Gene3D" id="1.10.3720.10">
    <property type="entry name" value="MetI-like"/>
    <property type="match status" value="1"/>
</dbReference>
<dbReference type="InterPro" id="IPR035906">
    <property type="entry name" value="MetI-like_sf"/>
</dbReference>
<dbReference type="Pfam" id="PF00528">
    <property type="entry name" value="BPD_transp_1"/>
    <property type="match status" value="1"/>
</dbReference>